<dbReference type="SUPFAM" id="SSF82693">
    <property type="entry name" value="Multidrug efflux transporter AcrB pore domain, PN1, PN2, PC1 and PC2 subdomains"/>
    <property type="match status" value="2"/>
</dbReference>
<dbReference type="SUPFAM" id="SSF82714">
    <property type="entry name" value="Multidrug efflux transporter AcrB TolC docking domain, DN and DC subdomains"/>
    <property type="match status" value="2"/>
</dbReference>
<feature type="transmembrane region" description="Helical" evidence="1">
    <location>
        <begin position="450"/>
        <end position="470"/>
    </location>
</feature>
<feature type="transmembrane region" description="Helical" evidence="1">
    <location>
        <begin position="858"/>
        <end position="879"/>
    </location>
</feature>
<dbReference type="Gene3D" id="3.30.70.1320">
    <property type="entry name" value="Multidrug efflux transporter AcrB pore domain like"/>
    <property type="match status" value="1"/>
</dbReference>
<feature type="transmembrane region" description="Helical" evidence="1">
    <location>
        <begin position="12"/>
        <end position="31"/>
    </location>
</feature>
<name>A0A395JL18_9GAMM</name>
<evidence type="ECO:0000256" key="1">
    <source>
        <dbReference type="SAM" id="Phobius"/>
    </source>
</evidence>
<proteinExistence type="predicted"/>
<evidence type="ECO:0000313" key="3">
    <source>
        <dbReference type="Proteomes" id="UP000253083"/>
    </source>
</evidence>
<dbReference type="EMBL" id="QNRT01000002">
    <property type="protein sequence ID" value="RBP51125.1"/>
    <property type="molecule type" value="Genomic_DNA"/>
</dbReference>
<dbReference type="PRINTS" id="PR00702">
    <property type="entry name" value="ACRIFLAVINRP"/>
</dbReference>
<protein>
    <submittedName>
        <fullName evidence="2">Multidrug efflux pump subunit AcrB</fullName>
    </submittedName>
</protein>
<feature type="transmembrane region" description="Helical" evidence="1">
    <location>
        <begin position="914"/>
        <end position="935"/>
    </location>
</feature>
<gene>
    <name evidence="2" type="ORF">DFR28_102544</name>
</gene>
<dbReference type="Proteomes" id="UP000253083">
    <property type="component" value="Unassembled WGS sequence"/>
</dbReference>
<sequence length="1044" mass="114387">MIEWFARNSVAANLLMITILLAGAITLSFNLKLEIFPTSDPESISVSVSLRGATPEDMELGVAVRIEEALQGLAGIDEIRSNSREGSVSISIEVNEDYDPREILDDVKNRVDAISTLPSEAERPVIALAQRRREVISVAVTTEYGEQETRLLAEQVREDLLRIDGISQVELDSVRGYEIAIEVSQDKLRRFNLTISDVANAISADSQDMSAGNVRTVGGDILLRSKGQAYRYADFANIVVKADVDGAIVRVSDVATVNDGFQEEALLARFNGEVAAMIDVYRTEEEDSIAVAKSVRDYIDLRQASLPTGAKIEYWDDDSKALKSRLSTLGSSALQGGLLVIILLALFLRPAVAFWVTLGIPVTFMGALAVIDLMGVSINVMSLFGFITVLGIVVDDAIVTGESVYSRLRNGEDGLQASIKGTKSVAVPVTFGILTTVAAFIPISQLEGRLGAIFSPIPAVVIPVLLFSLIESKFILPAHLKHIKIRDPNKVGRLSRWQMNFAQGFEGLILKWYKPALERAIEYRYSVLTGFICLFFIISFSISTGWSRFVFIPSIERDGGQVTLVMPTGTPFEVTDRHMQRFMQVGLELQKELTNGEGGEPIITHIFATTGNGGSSHVASLRFEGIPRTERLVDVSSIEIMQAWRERVGDIPGAESLTFRSRGFSAGEPINIELRGQSFDELLEVSNQLKERLAEFNGVFDIADTLANGKQEIQIELTPNAHLLGLTRNDIVGQVGQAFSGFQAQRIQRGRDDVRVLVRFPKSERSTTDTLQDMLITAPNGQKIPLSNVATLSPGRGPSEIIRIDQYRTVTVSADVDKEATNMTVINREIDEFLEQVLAQHPNVRVKFTGEAEEQRKAFSSVTVSLLVLIFAIYVLLALPLKSYGLPLAVMSVIPFSLVGGVLGHWLMGIPISLLSILGLLALLGVVINDSLVLVDYIRQLRMQGSSLLDAVRQAGVSRFRPVLLTSLTTFFGLIPLTFISKGDVSAAFLQPMAVSLSFGILFATVITLFFVPINLLVARDVKRLLANRFGRDETPDAMVSPHD</sequence>
<comment type="caution">
    <text evidence="2">The sequence shown here is derived from an EMBL/GenBank/DDBJ whole genome shotgun (WGS) entry which is preliminary data.</text>
</comment>
<dbReference type="InterPro" id="IPR027463">
    <property type="entry name" value="AcrB_DN_DC_subdom"/>
</dbReference>
<feature type="transmembrane region" description="Helical" evidence="1">
    <location>
        <begin position="326"/>
        <end position="346"/>
    </location>
</feature>
<feature type="transmembrane region" description="Helical" evidence="1">
    <location>
        <begin position="886"/>
        <end position="908"/>
    </location>
</feature>
<feature type="transmembrane region" description="Helical" evidence="1">
    <location>
        <begin position="425"/>
        <end position="443"/>
    </location>
</feature>
<dbReference type="RefSeq" id="WP_113953922.1">
    <property type="nucleotide sequence ID" value="NZ_QNRT01000002.1"/>
</dbReference>
<feature type="transmembrane region" description="Helical" evidence="1">
    <location>
        <begin position="963"/>
        <end position="981"/>
    </location>
</feature>
<dbReference type="Gene3D" id="3.30.2090.10">
    <property type="entry name" value="Multidrug efflux transporter AcrB TolC docking domain, DN and DC subdomains"/>
    <property type="match status" value="2"/>
</dbReference>
<feature type="transmembrane region" description="Helical" evidence="1">
    <location>
        <begin position="993"/>
        <end position="1019"/>
    </location>
</feature>
<dbReference type="InParanoid" id="A0A395JL18"/>
<dbReference type="Gene3D" id="3.30.70.1440">
    <property type="entry name" value="Multidrug efflux transporter AcrB pore domain"/>
    <property type="match status" value="1"/>
</dbReference>
<dbReference type="GO" id="GO:0005886">
    <property type="term" value="C:plasma membrane"/>
    <property type="evidence" value="ECO:0007669"/>
    <property type="project" value="TreeGrafter"/>
</dbReference>
<dbReference type="InterPro" id="IPR001036">
    <property type="entry name" value="Acrflvin-R"/>
</dbReference>
<dbReference type="GO" id="GO:0042910">
    <property type="term" value="F:xenobiotic transmembrane transporter activity"/>
    <property type="evidence" value="ECO:0007669"/>
    <property type="project" value="TreeGrafter"/>
</dbReference>
<dbReference type="PANTHER" id="PTHR32063">
    <property type="match status" value="1"/>
</dbReference>
<feature type="transmembrane region" description="Helical" evidence="1">
    <location>
        <begin position="525"/>
        <end position="546"/>
    </location>
</feature>
<feature type="transmembrane region" description="Helical" evidence="1">
    <location>
        <begin position="352"/>
        <end position="371"/>
    </location>
</feature>
<dbReference type="SUPFAM" id="SSF82866">
    <property type="entry name" value="Multidrug efflux transporter AcrB transmembrane domain"/>
    <property type="match status" value="2"/>
</dbReference>
<dbReference type="PANTHER" id="PTHR32063:SF33">
    <property type="entry name" value="RND SUPERFAMILY EFFLUX PUMP PERMEASE COMPONENT"/>
    <property type="match status" value="1"/>
</dbReference>
<organism evidence="2 3">
    <name type="scientific">Arenicella xantha</name>
    <dbReference type="NCBI Taxonomy" id="644221"/>
    <lineage>
        <taxon>Bacteria</taxon>
        <taxon>Pseudomonadati</taxon>
        <taxon>Pseudomonadota</taxon>
        <taxon>Gammaproteobacteria</taxon>
        <taxon>Arenicellales</taxon>
        <taxon>Arenicellaceae</taxon>
        <taxon>Arenicella</taxon>
    </lineage>
</organism>
<feature type="transmembrane region" description="Helical" evidence="1">
    <location>
        <begin position="383"/>
        <end position="405"/>
    </location>
</feature>
<dbReference type="Pfam" id="PF00873">
    <property type="entry name" value="ACR_tran"/>
    <property type="match status" value="1"/>
</dbReference>
<keyword evidence="1" id="KW-0812">Transmembrane</keyword>
<evidence type="ECO:0000313" key="2">
    <source>
        <dbReference type="EMBL" id="RBP51125.1"/>
    </source>
</evidence>
<reference evidence="2 3" key="1">
    <citation type="submission" date="2018-06" db="EMBL/GenBank/DDBJ databases">
        <title>Genomic Encyclopedia of Type Strains, Phase IV (KMG-IV): sequencing the most valuable type-strain genomes for metagenomic binning, comparative biology and taxonomic classification.</title>
        <authorList>
            <person name="Goeker M."/>
        </authorList>
    </citation>
    <scope>NUCLEOTIDE SEQUENCE [LARGE SCALE GENOMIC DNA]</scope>
    <source>
        <strain evidence="2 3">DSM 24032</strain>
    </source>
</reference>
<accession>A0A395JL18</accession>
<dbReference type="OrthoDB" id="9759330at2"/>
<dbReference type="Gene3D" id="3.30.70.1430">
    <property type="entry name" value="Multidrug efflux transporter AcrB pore domain"/>
    <property type="match status" value="2"/>
</dbReference>
<keyword evidence="1" id="KW-0472">Membrane</keyword>
<dbReference type="AlphaFoldDB" id="A0A395JL18"/>
<keyword evidence="1" id="KW-1133">Transmembrane helix</keyword>
<keyword evidence="3" id="KW-1185">Reference proteome</keyword>
<dbReference type="Gene3D" id="1.20.1640.10">
    <property type="entry name" value="Multidrug efflux transporter AcrB transmembrane domain"/>
    <property type="match status" value="2"/>
</dbReference>